<reference evidence="1 2" key="1">
    <citation type="submission" date="2024-02" db="EMBL/GenBank/DDBJ databases">
        <authorList>
            <person name="Chen Y."/>
            <person name="Shah S."/>
            <person name="Dougan E. K."/>
            <person name="Thang M."/>
            <person name="Chan C."/>
        </authorList>
    </citation>
    <scope>NUCLEOTIDE SEQUENCE [LARGE SCALE GENOMIC DNA]</scope>
</reference>
<protein>
    <submittedName>
        <fullName evidence="1">Uncharacterized protein</fullName>
    </submittedName>
</protein>
<dbReference type="Proteomes" id="UP001642484">
    <property type="component" value="Unassembled WGS sequence"/>
</dbReference>
<accession>A0ABP0MEU9</accession>
<gene>
    <name evidence="1" type="ORF">CCMP2556_LOCUS25517</name>
</gene>
<organism evidence="1 2">
    <name type="scientific">Durusdinium trenchii</name>
    <dbReference type="NCBI Taxonomy" id="1381693"/>
    <lineage>
        <taxon>Eukaryota</taxon>
        <taxon>Sar</taxon>
        <taxon>Alveolata</taxon>
        <taxon>Dinophyceae</taxon>
        <taxon>Suessiales</taxon>
        <taxon>Symbiodiniaceae</taxon>
        <taxon>Durusdinium</taxon>
    </lineage>
</organism>
<dbReference type="EMBL" id="CAXAMN010017213">
    <property type="protein sequence ID" value="CAK9049980.1"/>
    <property type="molecule type" value="Genomic_DNA"/>
</dbReference>
<evidence type="ECO:0000313" key="1">
    <source>
        <dbReference type="EMBL" id="CAK9049980.1"/>
    </source>
</evidence>
<comment type="caution">
    <text evidence="1">The sequence shown here is derived from an EMBL/GenBank/DDBJ whole genome shotgun (WGS) entry which is preliminary data.</text>
</comment>
<proteinExistence type="predicted"/>
<sequence>MRRVLTDAQQRFDAADLNHLHHLGFIDVTKYGRLSAVEIQEICTWCHQLLSQNPEFSMVFMTCPVIASDSVLNGLRGEYRRIEDKLNQMQMEAKVVQVMFDTGTLFKAPRNSERKVTDDNIWTKSDYWNLLVCPPSVPLPVSEYVTPESGTFFTHEQGRSLTDKQEGAQWFAAPAAIHNIISTCLSRVSSLKGQALIVQHLTTYDGVMEKVLLDIMNELSGECYVAGFSETQNPNIFQYAVTGVKDKLLGEWKTSKGLIGQMAPKFQETADLSDQMAPRMPQLKLCRMTEEGSLSIPNEAQEFISKPANEGKAIEFRVASGEDMVVLEEQSTQGPADSAPMSFFQLVLSMERKGILDCKLTGHTVDRPAAVKRGEERDRIEISHESYSVFKPNSVSAKQAKATNIAGLLGFKALNTSNHLQLVWRSLD</sequence>
<evidence type="ECO:0000313" key="2">
    <source>
        <dbReference type="Proteomes" id="UP001642484"/>
    </source>
</evidence>
<name>A0ABP0MEU9_9DINO</name>
<keyword evidence="2" id="KW-1185">Reference proteome</keyword>